<organism evidence="3 4">
    <name type="scientific">Ceratodon purpureus</name>
    <name type="common">Fire moss</name>
    <name type="synonym">Dicranum purpureum</name>
    <dbReference type="NCBI Taxonomy" id="3225"/>
    <lineage>
        <taxon>Eukaryota</taxon>
        <taxon>Viridiplantae</taxon>
        <taxon>Streptophyta</taxon>
        <taxon>Embryophyta</taxon>
        <taxon>Bryophyta</taxon>
        <taxon>Bryophytina</taxon>
        <taxon>Bryopsida</taxon>
        <taxon>Dicranidae</taxon>
        <taxon>Pseudoditrichales</taxon>
        <taxon>Ditrichaceae</taxon>
        <taxon>Ceratodon</taxon>
    </lineage>
</organism>
<dbReference type="EMBL" id="CM026431">
    <property type="protein sequence ID" value="KAG0558879.1"/>
    <property type="molecule type" value="Genomic_DNA"/>
</dbReference>
<evidence type="ECO:0008006" key="5">
    <source>
        <dbReference type="Google" id="ProtNLM"/>
    </source>
</evidence>
<comment type="caution">
    <text evidence="3">The sequence shown here is derived from an EMBL/GenBank/DDBJ whole genome shotgun (WGS) entry which is preliminary data.</text>
</comment>
<sequence>MPCPPMPCPAPSAPPSLFSLSLSFLAFSLFRQVRRRGGNCKGKGKGERERERASGGESNFPFSRVGFGFSLVSLSLPPSASPRSSRVGFGLPGTNWVPRSGYPCNRSFLRVLAG</sequence>
<gene>
    <name evidence="3" type="ORF">KC19_10G061400</name>
</gene>
<evidence type="ECO:0000256" key="2">
    <source>
        <dbReference type="SAM" id="SignalP"/>
    </source>
</evidence>
<feature type="region of interest" description="Disordered" evidence="1">
    <location>
        <begin position="36"/>
        <end position="58"/>
    </location>
</feature>
<evidence type="ECO:0000313" key="3">
    <source>
        <dbReference type="EMBL" id="KAG0558879.1"/>
    </source>
</evidence>
<feature type="signal peptide" evidence="2">
    <location>
        <begin position="1"/>
        <end position="35"/>
    </location>
</feature>
<reference evidence="3" key="1">
    <citation type="submission" date="2020-06" db="EMBL/GenBank/DDBJ databases">
        <title>WGS assembly of Ceratodon purpureus strain R40.</title>
        <authorList>
            <person name="Carey S.B."/>
            <person name="Jenkins J."/>
            <person name="Shu S."/>
            <person name="Lovell J.T."/>
            <person name="Sreedasyam A."/>
            <person name="Maumus F."/>
            <person name="Tiley G.P."/>
            <person name="Fernandez-Pozo N."/>
            <person name="Barry K."/>
            <person name="Chen C."/>
            <person name="Wang M."/>
            <person name="Lipzen A."/>
            <person name="Daum C."/>
            <person name="Saski C.A."/>
            <person name="Payton A.C."/>
            <person name="Mcbreen J.C."/>
            <person name="Conrad R.E."/>
            <person name="Kollar L.M."/>
            <person name="Olsson S."/>
            <person name="Huttunen S."/>
            <person name="Landis J.B."/>
            <person name="Wickett N.J."/>
            <person name="Johnson M.G."/>
            <person name="Rensing S.A."/>
            <person name="Grimwood J."/>
            <person name="Schmutz J."/>
            <person name="Mcdaniel S.F."/>
        </authorList>
    </citation>
    <scope>NUCLEOTIDE SEQUENCE</scope>
    <source>
        <strain evidence="3">R40</strain>
    </source>
</reference>
<feature type="chain" id="PRO_5035921744" description="Secreted protein" evidence="2">
    <location>
        <begin position="36"/>
        <end position="114"/>
    </location>
</feature>
<dbReference type="Proteomes" id="UP000822688">
    <property type="component" value="Chromosome 10"/>
</dbReference>
<keyword evidence="2" id="KW-0732">Signal</keyword>
<keyword evidence="4" id="KW-1185">Reference proteome</keyword>
<dbReference type="AlphaFoldDB" id="A0A8T0GL09"/>
<evidence type="ECO:0000256" key="1">
    <source>
        <dbReference type="SAM" id="MobiDB-lite"/>
    </source>
</evidence>
<name>A0A8T0GL09_CERPU</name>
<protein>
    <recommendedName>
        <fullName evidence="5">Secreted protein</fullName>
    </recommendedName>
</protein>
<accession>A0A8T0GL09</accession>
<proteinExistence type="predicted"/>
<evidence type="ECO:0000313" key="4">
    <source>
        <dbReference type="Proteomes" id="UP000822688"/>
    </source>
</evidence>
<feature type="compositionally biased region" description="Basic and acidic residues" evidence="1">
    <location>
        <begin position="44"/>
        <end position="54"/>
    </location>
</feature>